<dbReference type="GO" id="GO:0005524">
    <property type="term" value="F:ATP binding"/>
    <property type="evidence" value="ECO:0007669"/>
    <property type="project" value="UniProtKB-KW"/>
</dbReference>
<name>A0A3E2W4Z3_9FIRM</name>
<evidence type="ECO:0000313" key="4">
    <source>
        <dbReference type="Proteomes" id="UP000260733"/>
    </source>
</evidence>
<sequence>MANEVRAVDPRVMNDLYAAFHAADNIILKKYVTSLSNAPCIEMSDALKQIELGSNVTLYRVERIVYDKNENIQDKLTTVYSAIFSLENCGLVMLIHGTEKGAELYLGVTVRDFYEQEGSSGETKLSVIGKKRDNYGRVLQNTFEGNFPGSELQLVMNIGGKTEKGIVRSKADIIKEFLGKAECVAAVSSIPAVRNGKEYKNHEFVQGLEKLIDTMRGKEYTALILADAMDNEKIEEMCAEYEDLYAQLSPFKSSSQTLSAQRSESETKSIVEGVTDTTNHTLSKAQSHGTSTSKTHTDTLGGSSSLNIGSHDGPLSGSVSLNYSHSYGRTTGENESTSETKSEGTAKSLTKQNSVAKALSESNGESIQINHENRAVKTLMDRIDEQIKRMRGCEDFGMFDTCAYFAAKEYSVAATAASAFKSLTRGENSSVESSAVNIWRDKVEVDYIKDYLMRFYHPEFLTVLDEKHQYSTTATMLISGKEMAYQMALPKKSVAGIPVVGCAEFGREIVQLNESSGSEIELGSIYHMYKKEQTPVRLNVRNLTAHTFITGSTGAGKSTTVYKMLDELIRSKASDTGEAVKFMVVEPAKGEYKNALAANTRLDVHVYGTNPKQTRLLRINPFRFPHEIHIYEHMDRLTEIFNVCWPMYAAMPAVLKAAIENAYRKAGWDLMTSENPYGEVYPCFADVANEVNAYINSSEYSDDTKGDYKGSLVTRLTSLTNGINGLIFAADDLSDEELFEQNTIVDLSRAGNPDTKALIMGILILKLQEYRMAQAKGSDAVLRHVTVLEEAHNLLKRTSTEQSSESANLVGKSVEMLANAIAEMRTYGEGFIIADQAPGLLDASVIRNTNTKIIMRLPDEEDRKLVGKAANLNDDQIAELAKLPRGVAAVYQSEWIGPVLCKVGKPDLKQETYDEPEPFQKQQEKSVLFDLLDRDFREKLDETEFRDGFRHAVLRSGVPTSVKIDLIEYLNAEGDEQKFRSLATAVYNAFRDAEKAVVYAADKPTMPEVREAILEALEIPAEECDVQQINDLVYLLLWEYRELHLKTNPVWNDFLDNGRIV</sequence>
<keyword evidence="3" id="KW-0547">Nucleotide-binding</keyword>
<dbReference type="PANTHER" id="PTHR42957">
    <property type="entry name" value="HELICASE MJ1565-RELATED"/>
    <property type="match status" value="1"/>
</dbReference>
<dbReference type="InterPro" id="IPR027417">
    <property type="entry name" value="P-loop_NTPase"/>
</dbReference>
<feature type="region of interest" description="Disordered" evidence="1">
    <location>
        <begin position="257"/>
        <end position="366"/>
    </location>
</feature>
<dbReference type="InterPro" id="IPR002789">
    <property type="entry name" value="HerA_central"/>
</dbReference>
<dbReference type="Gene3D" id="3.40.50.300">
    <property type="entry name" value="P-loop containing nucleotide triphosphate hydrolases"/>
    <property type="match status" value="2"/>
</dbReference>
<keyword evidence="3" id="KW-0067">ATP-binding</keyword>
<reference evidence="3 4" key="1">
    <citation type="submission" date="2018-08" db="EMBL/GenBank/DDBJ databases">
        <title>A genome reference for cultivated species of the human gut microbiota.</title>
        <authorList>
            <person name="Zou Y."/>
            <person name="Xue W."/>
            <person name="Luo G."/>
        </authorList>
    </citation>
    <scope>NUCLEOTIDE SEQUENCE [LARGE SCALE GENOMIC DNA]</scope>
    <source>
        <strain evidence="3 4">AM37-13AC</strain>
    </source>
</reference>
<dbReference type="Proteomes" id="UP000260733">
    <property type="component" value="Unassembled WGS sequence"/>
</dbReference>
<feature type="compositionally biased region" description="Polar residues" evidence="1">
    <location>
        <begin position="345"/>
        <end position="366"/>
    </location>
</feature>
<dbReference type="EMBL" id="QVFB01000009">
    <property type="protein sequence ID" value="RGC19411.1"/>
    <property type="molecule type" value="Genomic_DNA"/>
</dbReference>
<feature type="compositionally biased region" description="Polar residues" evidence="1">
    <location>
        <begin position="317"/>
        <end position="337"/>
    </location>
</feature>
<protein>
    <submittedName>
        <fullName evidence="3">ATP-binding protein</fullName>
    </submittedName>
</protein>
<dbReference type="PANTHER" id="PTHR42957:SF1">
    <property type="entry name" value="HELICASE MJ1565-RELATED"/>
    <property type="match status" value="1"/>
</dbReference>
<evidence type="ECO:0000313" key="3">
    <source>
        <dbReference type="EMBL" id="RGC19411.1"/>
    </source>
</evidence>
<feature type="domain" description="Helicase HerA central" evidence="2">
    <location>
        <begin position="521"/>
        <end position="757"/>
    </location>
</feature>
<organism evidence="3 4">
    <name type="scientific">Faecalibacterium prausnitzii</name>
    <dbReference type="NCBI Taxonomy" id="853"/>
    <lineage>
        <taxon>Bacteria</taxon>
        <taxon>Bacillati</taxon>
        <taxon>Bacillota</taxon>
        <taxon>Clostridia</taxon>
        <taxon>Eubacteriales</taxon>
        <taxon>Oscillospiraceae</taxon>
        <taxon>Faecalibacterium</taxon>
    </lineage>
</organism>
<comment type="caution">
    <text evidence="3">The sequence shown here is derived from an EMBL/GenBank/DDBJ whole genome shotgun (WGS) entry which is preliminary data.</text>
</comment>
<evidence type="ECO:0000259" key="2">
    <source>
        <dbReference type="Pfam" id="PF01935"/>
    </source>
</evidence>
<evidence type="ECO:0000256" key="1">
    <source>
        <dbReference type="SAM" id="MobiDB-lite"/>
    </source>
</evidence>
<dbReference type="InterPro" id="IPR008571">
    <property type="entry name" value="HerA-like"/>
</dbReference>
<dbReference type="Pfam" id="PF01935">
    <property type="entry name" value="DUF87"/>
    <property type="match status" value="1"/>
</dbReference>
<dbReference type="SUPFAM" id="SSF52540">
    <property type="entry name" value="P-loop containing nucleoside triphosphate hydrolases"/>
    <property type="match status" value="1"/>
</dbReference>
<proteinExistence type="predicted"/>
<gene>
    <name evidence="3" type="ORF">DW855_06850</name>
</gene>
<dbReference type="AlphaFoldDB" id="A0A3E2W4Z3"/>
<feature type="compositionally biased region" description="Polar residues" evidence="1">
    <location>
        <begin position="275"/>
        <end position="308"/>
    </location>
</feature>
<accession>A0A3E2W4Z3</accession>